<reference evidence="2 3" key="1">
    <citation type="submission" date="2016-10" db="EMBL/GenBank/DDBJ databases">
        <title>Complete Genome Sequence of Peptococcaceae strain DCMF.</title>
        <authorList>
            <person name="Edwards R.J."/>
            <person name="Holland S.I."/>
            <person name="Deshpande N.P."/>
            <person name="Wong Y.K."/>
            <person name="Ertan H."/>
            <person name="Manefield M."/>
            <person name="Russell T.L."/>
            <person name="Lee M.J."/>
        </authorList>
    </citation>
    <scope>NUCLEOTIDE SEQUENCE [LARGE SCALE GENOMIC DNA]</scope>
    <source>
        <strain evidence="2 3">DCMF</strain>
    </source>
</reference>
<accession>A0A3G1KXM9</accession>
<dbReference type="RefSeq" id="WP_214658794.1">
    <property type="nucleotide sequence ID" value="NZ_CP017634.1"/>
</dbReference>
<gene>
    <name evidence="2" type="ORF">DCMF_21335</name>
</gene>
<dbReference type="PANTHER" id="PTHR43437">
    <property type="entry name" value="HYDROXYACYL-THIOESTER DEHYDRATASE TYPE 2, MITOCHONDRIAL-RELATED"/>
    <property type="match status" value="1"/>
</dbReference>
<keyword evidence="3" id="KW-1185">Reference proteome</keyword>
<dbReference type="EMBL" id="CP017634">
    <property type="protein sequence ID" value="ATW26965.1"/>
    <property type="molecule type" value="Genomic_DNA"/>
</dbReference>
<dbReference type="GO" id="GO:0019171">
    <property type="term" value="F:(3R)-hydroxyacyl-[acyl-carrier-protein] dehydratase activity"/>
    <property type="evidence" value="ECO:0007669"/>
    <property type="project" value="TreeGrafter"/>
</dbReference>
<dbReference type="InterPro" id="IPR050965">
    <property type="entry name" value="UPF0336/Enoyl-CoA_hydratase"/>
</dbReference>
<sequence>MSVMIKTGDTFSLEKTISPEMVKDFADFSGDYNPVHMDEMYCLEHGLGSRVVHGMLILSFLSTLIGMHLPGPGALWLSQSIDFISPVRIGDRIKITGKVTDQVQTNALGLNIIVMKIEITNQLGQKVSRGTVKVSVK</sequence>
<dbReference type="Gene3D" id="3.10.129.10">
    <property type="entry name" value="Hotdog Thioesterase"/>
    <property type="match status" value="1"/>
</dbReference>
<dbReference type="InterPro" id="IPR029069">
    <property type="entry name" value="HotDog_dom_sf"/>
</dbReference>
<feature type="domain" description="MaoC-like" evidence="1">
    <location>
        <begin position="11"/>
        <end position="104"/>
    </location>
</feature>
<dbReference type="Pfam" id="PF01575">
    <property type="entry name" value="MaoC_dehydratas"/>
    <property type="match status" value="1"/>
</dbReference>
<dbReference type="GO" id="GO:0004312">
    <property type="term" value="F:fatty acid synthase activity"/>
    <property type="evidence" value="ECO:0007669"/>
    <property type="project" value="InterPro"/>
</dbReference>
<dbReference type="CDD" id="cd03449">
    <property type="entry name" value="R_hydratase"/>
    <property type="match status" value="1"/>
</dbReference>
<evidence type="ECO:0000313" key="3">
    <source>
        <dbReference type="Proteomes" id="UP000323521"/>
    </source>
</evidence>
<organism evidence="2 3">
    <name type="scientific">Formimonas warabiya</name>
    <dbReference type="NCBI Taxonomy" id="1761012"/>
    <lineage>
        <taxon>Bacteria</taxon>
        <taxon>Bacillati</taxon>
        <taxon>Bacillota</taxon>
        <taxon>Clostridia</taxon>
        <taxon>Eubacteriales</taxon>
        <taxon>Peptococcaceae</taxon>
        <taxon>Candidatus Formimonas</taxon>
    </lineage>
</organism>
<dbReference type="PRINTS" id="PR01483">
    <property type="entry name" value="FASYNTHASE"/>
</dbReference>
<dbReference type="InterPro" id="IPR002539">
    <property type="entry name" value="MaoC-like_dom"/>
</dbReference>
<dbReference type="Proteomes" id="UP000323521">
    <property type="component" value="Chromosome"/>
</dbReference>
<dbReference type="SUPFAM" id="SSF54637">
    <property type="entry name" value="Thioesterase/thiol ester dehydrase-isomerase"/>
    <property type="match status" value="1"/>
</dbReference>
<dbReference type="GO" id="GO:0005835">
    <property type="term" value="C:fatty acid synthase complex"/>
    <property type="evidence" value="ECO:0007669"/>
    <property type="project" value="InterPro"/>
</dbReference>
<protein>
    <recommendedName>
        <fullName evidence="1">MaoC-like domain-containing protein</fullName>
    </recommendedName>
</protein>
<dbReference type="GO" id="GO:0006633">
    <property type="term" value="P:fatty acid biosynthetic process"/>
    <property type="evidence" value="ECO:0007669"/>
    <property type="project" value="InterPro"/>
</dbReference>
<evidence type="ECO:0000313" key="2">
    <source>
        <dbReference type="EMBL" id="ATW26965.1"/>
    </source>
</evidence>
<dbReference type="KEGG" id="fwa:DCMF_21335"/>
<dbReference type="InterPro" id="IPR003965">
    <property type="entry name" value="Fatty_acid_synthase"/>
</dbReference>
<name>A0A3G1KXM9_FORW1</name>
<evidence type="ECO:0000259" key="1">
    <source>
        <dbReference type="Pfam" id="PF01575"/>
    </source>
</evidence>
<dbReference type="AlphaFoldDB" id="A0A3G1KXM9"/>
<dbReference type="PANTHER" id="PTHR43437:SF3">
    <property type="entry name" value="HYDROXYACYL-THIOESTER DEHYDRATASE TYPE 2, MITOCHONDRIAL"/>
    <property type="match status" value="1"/>
</dbReference>
<proteinExistence type="predicted"/>